<dbReference type="EMBL" id="CAXLJM020000027">
    <property type="protein sequence ID" value="CAL8094980.1"/>
    <property type="molecule type" value="Genomic_DNA"/>
</dbReference>
<accession>A0ABP1QCP4</accession>
<proteinExistence type="predicted"/>
<protein>
    <submittedName>
        <fullName evidence="1">Uncharacterized protein</fullName>
    </submittedName>
</protein>
<name>A0ABP1QCP4_9HEXA</name>
<evidence type="ECO:0000313" key="2">
    <source>
        <dbReference type="Proteomes" id="UP001642540"/>
    </source>
</evidence>
<keyword evidence="2" id="KW-1185">Reference proteome</keyword>
<dbReference type="Proteomes" id="UP001642540">
    <property type="component" value="Unassembled WGS sequence"/>
</dbReference>
<organism evidence="1 2">
    <name type="scientific">Orchesella dallaii</name>
    <dbReference type="NCBI Taxonomy" id="48710"/>
    <lineage>
        <taxon>Eukaryota</taxon>
        <taxon>Metazoa</taxon>
        <taxon>Ecdysozoa</taxon>
        <taxon>Arthropoda</taxon>
        <taxon>Hexapoda</taxon>
        <taxon>Collembola</taxon>
        <taxon>Entomobryomorpha</taxon>
        <taxon>Entomobryoidea</taxon>
        <taxon>Orchesellidae</taxon>
        <taxon>Orchesellinae</taxon>
        <taxon>Orchesella</taxon>
    </lineage>
</organism>
<sequence length="149" mass="15777">MANPKRLVENDLLDVAVEDDVWVEGRSSFCSVGGFAVLEDGVGLAAREEVDGRCVEEVPPTTTLSLSLDVTLETLERKTMELAEAAGGGKLSRPAGEARLGVLELWGLVLNSSWGRIRLPVAPPSEDDPLAMGATTIGSGTSSIFEKNH</sequence>
<gene>
    <name evidence="1" type="ORF">ODALV1_LOCUS8943</name>
</gene>
<comment type="caution">
    <text evidence="1">The sequence shown here is derived from an EMBL/GenBank/DDBJ whole genome shotgun (WGS) entry which is preliminary data.</text>
</comment>
<reference evidence="1 2" key="1">
    <citation type="submission" date="2024-08" db="EMBL/GenBank/DDBJ databases">
        <authorList>
            <person name="Cucini C."/>
            <person name="Frati F."/>
        </authorList>
    </citation>
    <scope>NUCLEOTIDE SEQUENCE [LARGE SCALE GENOMIC DNA]</scope>
</reference>
<evidence type="ECO:0000313" key="1">
    <source>
        <dbReference type="EMBL" id="CAL8094980.1"/>
    </source>
</evidence>